<comment type="caution">
    <text evidence="1">The sequence shown here is derived from an EMBL/GenBank/DDBJ whole genome shotgun (WGS) entry which is preliminary data.</text>
</comment>
<protein>
    <submittedName>
        <fullName evidence="1">Nuclease A inhibitor family protein</fullName>
    </submittedName>
</protein>
<name>A0ABT3IKK9_9BACT</name>
<gene>
    <name evidence="1" type="ORF">OL497_11380</name>
</gene>
<proteinExistence type="predicted"/>
<accession>A0ABT3IKK9</accession>
<dbReference type="Gene3D" id="3.40.1460.10">
    <property type="entry name" value="Nuclease A inhibitor-like"/>
    <property type="match status" value="1"/>
</dbReference>
<dbReference type="InterPro" id="IPR036587">
    <property type="entry name" value="NucleaseA_inhib-like_sf"/>
</dbReference>
<organism evidence="1 2">
    <name type="scientific">Chitinophaga nivalis</name>
    <dbReference type="NCBI Taxonomy" id="2991709"/>
    <lineage>
        <taxon>Bacteria</taxon>
        <taxon>Pseudomonadati</taxon>
        <taxon>Bacteroidota</taxon>
        <taxon>Chitinophagia</taxon>
        <taxon>Chitinophagales</taxon>
        <taxon>Chitinophagaceae</taxon>
        <taxon>Chitinophaga</taxon>
    </lineage>
</organism>
<dbReference type="SUPFAM" id="SSF82602">
    <property type="entry name" value="Nuclease A inhibitor (NuiA)"/>
    <property type="match status" value="1"/>
</dbReference>
<dbReference type="Proteomes" id="UP001207742">
    <property type="component" value="Unassembled WGS sequence"/>
</dbReference>
<dbReference type="RefSeq" id="WP_264730167.1">
    <property type="nucleotide sequence ID" value="NZ_JAPDNR010000001.1"/>
</dbReference>
<dbReference type="InterPro" id="IPR012489">
    <property type="entry name" value="NucleaseA_inhib-like"/>
</dbReference>
<dbReference type="EMBL" id="JAPDNS010000001">
    <property type="protein sequence ID" value="MCW3484499.1"/>
    <property type="molecule type" value="Genomic_DNA"/>
</dbReference>
<dbReference type="Pfam" id="PF07924">
    <property type="entry name" value="NuiA"/>
    <property type="match status" value="1"/>
</dbReference>
<evidence type="ECO:0000313" key="2">
    <source>
        <dbReference type="Proteomes" id="UP001207742"/>
    </source>
</evidence>
<reference evidence="1 2" key="1">
    <citation type="submission" date="2022-10" db="EMBL/GenBank/DDBJ databases">
        <title>Chitinophaga nivalis PC15 sp. nov., isolated from Pyeongchang county, South Korea.</title>
        <authorList>
            <person name="Trinh H.N."/>
        </authorList>
    </citation>
    <scope>NUCLEOTIDE SEQUENCE [LARGE SCALE GENOMIC DNA]</scope>
    <source>
        <strain evidence="1 2">PC14</strain>
    </source>
</reference>
<sequence>MDINTFTQGVLPLIDDLLYMSESERNWQLLDTAGIQDQASLDQQLAAFPGADAADLQRFSLDELQARIQRQADPGEEFMVQLANRYDVLFAFLREHLTDIAVIRSGSVQVQVFVTGFLADGTAVVLHTEAIET</sequence>
<keyword evidence="2" id="KW-1185">Reference proteome</keyword>
<evidence type="ECO:0000313" key="1">
    <source>
        <dbReference type="EMBL" id="MCW3484499.1"/>
    </source>
</evidence>